<name>A0A127M9H5_9GAMM</name>
<organism evidence="1 2">
    <name type="scientific">Zhongshania aliphaticivorans</name>
    <dbReference type="NCBI Taxonomy" id="1470434"/>
    <lineage>
        <taxon>Bacteria</taxon>
        <taxon>Pseudomonadati</taxon>
        <taxon>Pseudomonadota</taxon>
        <taxon>Gammaproteobacteria</taxon>
        <taxon>Cellvibrionales</taxon>
        <taxon>Spongiibacteraceae</taxon>
        <taxon>Zhongshania</taxon>
    </lineage>
</organism>
<dbReference type="Pfam" id="PF04325">
    <property type="entry name" value="DUF465"/>
    <property type="match status" value="1"/>
</dbReference>
<dbReference type="Proteomes" id="UP000074119">
    <property type="component" value="Chromosome"/>
</dbReference>
<protein>
    <recommendedName>
        <fullName evidence="3">DUF465 domain-containing protein</fullName>
    </recommendedName>
</protein>
<dbReference type="EMBL" id="CP014544">
    <property type="protein sequence ID" value="AMO69897.1"/>
    <property type="molecule type" value="Genomic_DNA"/>
</dbReference>
<dbReference type="InterPro" id="IPR038444">
    <property type="entry name" value="DUF465_sf"/>
</dbReference>
<dbReference type="STRING" id="1470434.AZF00_17015"/>
<evidence type="ECO:0000313" key="2">
    <source>
        <dbReference type="Proteomes" id="UP000074119"/>
    </source>
</evidence>
<evidence type="ECO:0000313" key="1">
    <source>
        <dbReference type="EMBL" id="AMO69897.1"/>
    </source>
</evidence>
<gene>
    <name evidence="1" type="ORF">AZF00_17015</name>
</gene>
<evidence type="ECO:0008006" key="3">
    <source>
        <dbReference type="Google" id="ProtNLM"/>
    </source>
</evidence>
<accession>A0A127M9H5</accession>
<reference evidence="1 2" key="1">
    <citation type="submission" date="2015-12" db="EMBL/GenBank/DDBJ databases">
        <authorList>
            <person name="Shamseldin A."/>
            <person name="Moawad H."/>
            <person name="Abd El-Rahim W.M."/>
            <person name="Sadowsky M.J."/>
        </authorList>
    </citation>
    <scope>NUCLEOTIDE SEQUENCE [LARGE SCALE GENOMIC DNA]</scope>
    <source>
        <strain evidence="1 2">SM2</strain>
    </source>
</reference>
<sequence>MLLKMDHIKSISARILLLQIRHRALDEEITQLAANPYQNQLLLQRLKKEKLRIKDDIELLKDDLIPDLDA</sequence>
<dbReference type="AlphaFoldDB" id="A0A127M9H5"/>
<dbReference type="Gene3D" id="6.10.280.50">
    <property type="match status" value="1"/>
</dbReference>
<proteinExistence type="predicted"/>
<dbReference type="KEGG" id="zal:AZF00_17015"/>
<dbReference type="InterPro" id="IPR007420">
    <property type="entry name" value="DUF465"/>
</dbReference>